<comment type="subcellular location">
    <subcellularLocation>
        <location evidence="1">Membrane</location>
    </subcellularLocation>
</comment>
<proteinExistence type="predicted"/>
<keyword evidence="5" id="KW-1133">Transmembrane helix</keyword>
<dbReference type="PANTHER" id="PTHR27008">
    <property type="entry name" value="OS04G0122200 PROTEIN"/>
    <property type="match status" value="1"/>
</dbReference>
<keyword evidence="8" id="KW-1185">Reference proteome</keyword>
<evidence type="ECO:0000256" key="6">
    <source>
        <dbReference type="ARBA" id="ARBA00023136"/>
    </source>
</evidence>
<evidence type="ECO:0000256" key="1">
    <source>
        <dbReference type="ARBA" id="ARBA00004370"/>
    </source>
</evidence>
<evidence type="ECO:0000256" key="3">
    <source>
        <dbReference type="ARBA" id="ARBA00022692"/>
    </source>
</evidence>
<dbReference type="InterPro" id="IPR051809">
    <property type="entry name" value="Plant_receptor-like_S/T_kinase"/>
</dbReference>
<evidence type="ECO:0000256" key="2">
    <source>
        <dbReference type="ARBA" id="ARBA00022614"/>
    </source>
</evidence>
<protein>
    <submittedName>
        <fullName evidence="7">Uncharacterized protein</fullName>
    </submittedName>
</protein>
<keyword evidence="3" id="KW-0812">Transmembrane</keyword>
<name>A0A498KCQ1_MALDO</name>
<gene>
    <name evidence="7" type="ORF">DVH24_003955</name>
</gene>
<keyword evidence="2" id="KW-0433">Leucine-rich repeat</keyword>
<evidence type="ECO:0000313" key="8">
    <source>
        <dbReference type="Proteomes" id="UP000290289"/>
    </source>
</evidence>
<dbReference type="SUPFAM" id="SSF52058">
    <property type="entry name" value="L domain-like"/>
    <property type="match status" value="1"/>
</dbReference>
<keyword evidence="6" id="KW-0472">Membrane</keyword>
<dbReference type="Proteomes" id="UP000290289">
    <property type="component" value="Chromosome 3"/>
</dbReference>
<dbReference type="InterPro" id="IPR001611">
    <property type="entry name" value="Leu-rich_rpt"/>
</dbReference>
<dbReference type="PANTHER" id="PTHR27008:SF585">
    <property type="entry name" value="PROTEIN KINASE DOMAIN-CONTAINING PROTEIN"/>
    <property type="match status" value="1"/>
</dbReference>
<dbReference type="STRING" id="3750.A0A498KCQ1"/>
<dbReference type="InterPro" id="IPR032675">
    <property type="entry name" value="LRR_dom_sf"/>
</dbReference>
<reference evidence="7 8" key="1">
    <citation type="submission" date="2018-10" db="EMBL/GenBank/DDBJ databases">
        <title>A high-quality apple genome assembly.</title>
        <authorList>
            <person name="Hu J."/>
        </authorList>
    </citation>
    <scope>NUCLEOTIDE SEQUENCE [LARGE SCALE GENOMIC DNA]</scope>
    <source>
        <strain evidence="8">cv. HFTH1</strain>
        <tissue evidence="7">Young leaf</tissue>
    </source>
</reference>
<dbReference type="FunFam" id="3.80.10.10:FF:000383">
    <property type="entry name" value="Leucine-rich repeat receptor protein kinase EMS1"/>
    <property type="match status" value="1"/>
</dbReference>
<dbReference type="Pfam" id="PF00560">
    <property type="entry name" value="LRR_1"/>
    <property type="match status" value="2"/>
</dbReference>
<evidence type="ECO:0000313" key="7">
    <source>
        <dbReference type="EMBL" id="RXI03303.1"/>
    </source>
</evidence>
<evidence type="ECO:0000256" key="5">
    <source>
        <dbReference type="ARBA" id="ARBA00022989"/>
    </source>
</evidence>
<accession>A0A498KCQ1</accession>
<organism evidence="7 8">
    <name type="scientific">Malus domestica</name>
    <name type="common">Apple</name>
    <name type="synonym">Pyrus malus</name>
    <dbReference type="NCBI Taxonomy" id="3750"/>
    <lineage>
        <taxon>Eukaryota</taxon>
        <taxon>Viridiplantae</taxon>
        <taxon>Streptophyta</taxon>
        <taxon>Embryophyta</taxon>
        <taxon>Tracheophyta</taxon>
        <taxon>Spermatophyta</taxon>
        <taxon>Magnoliopsida</taxon>
        <taxon>eudicotyledons</taxon>
        <taxon>Gunneridae</taxon>
        <taxon>Pentapetalae</taxon>
        <taxon>rosids</taxon>
        <taxon>fabids</taxon>
        <taxon>Rosales</taxon>
        <taxon>Rosaceae</taxon>
        <taxon>Amygdaloideae</taxon>
        <taxon>Maleae</taxon>
        <taxon>Malus</taxon>
    </lineage>
</organism>
<dbReference type="AlphaFoldDB" id="A0A498KCQ1"/>
<keyword evidence="4" id="KW-0677">Repeat</keyword>
<sequence>MNARLCAISTSLLTNDLSISNIKGNIPVDIGNFSNLIDLSMGNNQLSGAIPTSIQRLQNLQGLYLNDNDLGGHIPYELCQLYNLAELILGGNLLSGYITSCLGTVAKSIIRVQFVNFKNTIFLVGTQVLNLNLSSNSLVRPLSEDIRKFAIEKDKRNIFYLHSNENTKGKGIKEKLHFKYFKLVINQPDS</sequence>
<evidence type="ECO:0000256" key="4">
    <source>
        <dbReference type="ARBA" id="ARBA00022737"/>
    </source>
</evidence>
<dbReference type="EMBL" id="RDQH01000329">
    <property type="protein sequence ID" value="RXI03303.1"/>
    <property type="molecule type" value="Genomic_DNA"/>
</dbReference>
<dbReference type="GO" id="GO:0016020">
    <property type="term" value="C:membrane"/>
    <property type="evidence" value="ECO:0007669"/>
    <property type="project" value="UniProtKB-SubCell"/>
</dbReference>
<dbReference type="Gene3D" id="3.80.10.10">
    <property type="entry name" value="Ribonuclease Inhibitor"/>
    <property type="match status" value="1"/>
</dbReference>
<comment type="caution">
    <text evidence="7">The sequence shown here is derived from an EMBL/GenBank/DDBJ whole genome shotgun (WGS) entry which is preliminary data.</text>
</comment>